<organism evidence="6 7">
    <name type="scientific">Aliarcobacter cryaerophilus</name>
    <dbReference type="NCBI Taxonomy" id="28198"/>
    <lineage>
        <taxon>Bacteria</taxon>
        <taxon>Pseudomonadati</taxon>
        <taxon>Campylobacterota</taxon>
        <taxon>Epsilonproteobacteria</taxon>
        <taxon>Campylobacterales</taxon>
        <taxon>Arcobacteraceae</taxon>
        <taxon>Aliarcobacter</taxon>
    </lineage>
</organism>
<dbReference type="GO" id="GO:0004674">
    <property type="term" value="F:protein serine/threonine kinase activity"/>
    <property type="evidence" value="ECO:0007669"/>
    <property type="project" value="TreeGrafter"/>
</dbReference>
<gene>
    <name evidence="6" type="ORF">CJ671_09980</name>
</gene>
<evidence type="ECO:0000259" key="4">
    <source>
        <dbReference type="Pfam" id="PF07804"/>
    </source>
</evidence>
<dbReference type="PANTHER" id="PTHR37419:SF1">
    <property type="entry name" value="SERINE_THREONINE-PROTEIN KINASE TOXIN HIPA"/>
    <property type="match status" value="1"/>
</dbReference>
<dbReference type="InterPro" id="IPR017508">
    <property type="entry name" value="HipA_N1"/>
</dbReference>
<evidence type="ECO:0000256" key="3">
    <source>
        <dbReference type="ARBA" id="ARBA00022777"/>
    </source>
</evidence>
<feature type="domain" description="HipA-like C-terminal" evidence="4">
    <location>
        <begin position="140"/>
        <end position="377"/>
    </location>
</feature>
<evidence type="ECO:0000313" key="7">
    <source>
        <dbReference type="Proteomes" id="UP000238649"/>
    </source>
</evidence>
<dbReference type="Proteomes" id="UP000238649">
    <property type="component" value="Unassembled WGS sequence"/>
</dbReference>
<dbReference type="OrthoDB" id="9805913at2"/>
<dbReference type="Pfam" id="PF07804">
    <property type="entry name" value="HipA_C"/>
    <property type="match status" value="1"/>
</dbReference>
<dbReference type="Pfam" id="PF13657">
    <property type="entry name" value="Couple_hipA"/>
    <property type="match status" value="1"/>
</dbReference>
<dbReference type="RefSeq" id="WP_066347023.1">
    <property type="nucleotide sequence ID" value="NZ_JAODCF010000056.1"/>
</dbReference>
<dbReference type="AlphaFoldDB" id="A0A2S9SLQ4"/>
<accession>A0A2S9SLQ4</accession>
<dbReference type="EMBL" id="NXGH01000042">
    <property type="protein sequence ID" value="PRM87514.1"/>
    <property type="molecule type" value="Genomic_DNA"/>
</dbReference>
<dbReference type="NCBIfam" id="TIGR03071">
    <property type="entry name" value="couple_hipA"/>
    <property type="match status" value="1"/>
</dbReference>
<keyword evidence="2" id="KW-0808">Transferase</keyword>
<reference evidence="6 7" key="1">
    <citation type="submission" date="2017-09" db="EMBL/GenBank/DDBJ databases">
        <title>Reassesment of A. cryaerophilus.</title>
        <authorList>
            <person name="Perez-Cataluna A."/>
            <person name="Collado L."/>
            <person name="Salgado O."/>
            <person name="Lefinanco V."/>
            <person name="Figueras M.J."/>
        </authorList>
    </citation>
    <scope>NUCLEOTIDE SEQUENCE [LARGE SCALE GENOMIC DNA]</scope>
    <source>
        <strain evidence="6 7">LMG 9871</strain>
    </source>
</reference>
<protein>
    <submittedName>
        <fullName evidence="6">Type II toxin-antitoxin system HipA family toxin</fullName>
    </submittedName>
</protein>
<evidence type="ECO:0000313" key="6">
    <source>
        <dbReference type="EMBL" id="PRM87514.1"/>
    </source>
</evidence>
<keyword evidence="3" id="KW-0418">Kinase</keyword>
<evidence type="ECO:0000259" key="5">
    <source>
        <dbReference type="Pfam" id="PF13657"/>
    </source>
</evidence>
<dbReference type="InterPro" id="IPR052028">
    <property type="entry name" value="HipA_Ser/Thr_kinase"/>
</dbReference>
<evidence type="ECO:0000256" key="1">
    <source>
        <dbReference type="ARBA" id="ARBA00010164"/>
    </source>
</evidence>
<comment type="caution">
    <text evidence="6">The sequence shown here is derived from an EMBL/GenBank/DDBJ whole genome shotgun (WGS) entry which is preliminary data.</text>
</comment>
<dbReference type="GO" id="GO:0005829">
    <property type="term" value="C:cytosol"/>
    <property type="evidence" value="ECO:0007669"/>
    <property type="project" value="TreeGrafter"/>
</dbReference>
<comment type="similarity">
    <text evidence="1">Belongs to the HipA Ser/Thr kinase family.</text>
</comment>
<dbReference type="PANTHER" id="PTHR37419">
    <property type="entry name" value="SERINE/THREONINE-PROTEIN KINASE TOXIN HIPA"/>
    <property type="match status" value="1"/>
</dbReference>
<evidence type="ECO:0000256" key="2">
    <source>
        <dbReference type="ARBA" id="ARBA00022679"/>
    </source>
</evidence>
<sequence length="435" mass="50188">MKHNINIFCNNERVGIIEIDLNSNNVELIYDENWKNIGFELSPHLKFDKSIDSNSIKKFVNNLLPEGNGLDAISIILQISKANKFGLLEAIGNETAGALTFSPDNIVVTNFREISNEELTERIINKENINITLWDGKIRLSLSGVQDKLPLVVLKDNKYGIGEGKIASTHILKFEKKDDIHLVLNEYFCMKLAKLCGLNVAEVEIRKFGTQNVLFVKRFDREFFEIDDNSFEISKKHIIDGCQLLDLDVNMKYEKVYTDYRGNANFKNLFESSKLTTNKILTKLNLLKWTLFNLCINNFDAHAKNISFFVNKNGLELTPLYDLVNIDMYPQFHNNFAMAFGDEFDSKKIGAYDMVGFCVHIDIQPRLIKNEFKLIVNNIRKNIGIIKNDMLGLYSDNEIKFLEKLESNILDTCKKYEDIFKTLDSAYKSYKDDWL</sequence>
<proteinExistence type="inferred from homology"/>
<dbReference type="InterPro" id="IPR012893">
    <property type="entry name" value="HipA-like_C"/>
</dbReference>
<name>A0A2S9SLQ4_9BACT</name>
<feature type="domain" description="HipA N-terminal subdomain 1" evidence="5">
    <location>
        <begin position="6"/>
        <end position="101"/>
    </location>
</feature>